<dbReference type="SUPFAM" id="SSF117143">
    <property type="entry name" value="Flagellar hook protein flgE"/>
    <property type="match status" value="1"/>
</dbReference>
<accession>A0A9E4K6Z0</accession>
<dbReference type="NCBIfam" id="NF004238">
    <property type="entry name" value="PRK05682.1-1"/>
    <property type="match status" value="1"/>
</dbReference>
<feature type="domain" description="Flagellar hook protein FlgE/F/G-like D1" evidence="9">
    <location>
        <begin position="83"/>
        <end position="125"/>
    </location>
</feature>
<evidence type="ECO:0000259" key="9">
    <source>
        <dbReference type="Pfam" id="PF22692"/>
    </source>
</evidence>
<evidence type="ECO:0000259" key="8">
    <source>
        <dbReference type="Pfam" id="PF07559"/>
    </source>
</evidence>
<dbReference type="EMBL" id="JAEPDI010000012">
    <property type="protein sequence ID" value="MCG7939960.1"/>
    <property type="molecule type" value="Genomic_DNA"/>
</dbReference>
<keyword evidence="10" id="KW-0966">Cell projection</keyword>
<comment type="caution">
    <text evidence="10">The sequence shown here is derived from an EMBL/GenBank/DDBJ whole genome shotgun (WGS) entry which is preliminary data.</text>
</comment>
<dbReference type="AlphaFoldDB" id="A0A9E4K6Z0"/>
<gene>
    <name evidence="10" type="primary">flgE</name>
    <name evidence="10" type="ORF">JAZ04_14045</name>
</gene>
<dbReference type="NCBIfam" id="TIGR03506">
    <property type="entry name" value="FlgEFG_subfam"/>
    <property type="match status" value="1"/>
</dbReference>
<dbReference type="PANTHER" id="PTHR30435:SF1">
    <property type="entry name" value="FLAGELLAR HOOK PROTEIN FLGE"/>
    <property type="match status" value="1"/>
</dbReference>
<dbReference type="PANTHER" id="PTHR30435">
    <property type="entry name" value="FLAGELLAR PROTEIN"/>
    <property type="match status" value="1"/>
</dbReference>
<reference evidence="10" key="1">
    <citation type="journal article" date="2021" name="Proc. Natl. Acad. Sci. U.S.A.">
        <title>Global biogeography of chemosynthetic symbionts reveals both localized and globally distributed symbiont groups. .</title>
        <authorList>
            <person name="Osvatic J.T."/>
            <person name="Wilkins L.G.E."/>
            <person name="Leibrecht L."/>
            <person name="Leray M."/>
            <person name="Zauner S."/>
            <person name="Polzin J."/>
            <person name="Camacho Y."/>
            <person name="Gros O."/>
            <person name="van Gils J.A."/>
            <person name="Eisen J.A."/>
            <person name="Petersen J.M."/>
            <person name="Yuen B."/>
        </authorList>
    </citation>
    <scope>NUCLEOTIDE SEQUENCE</scope>
    <source>
        <strain evidence="10">MAGL173</strain>
    </source>
</reference>
<evidence type="ECO:0000256" key="3">
    <source>
        <dbReference type="ARBA" id="ARBA00019015"/>
    </source>
</evidence>
<comment type="subcellular location">
    <subcellularLocation>
        <location evidence="1 5">Bacterial flagellum basal body</location>
    </subcellularLocation>
</comment>
<dbReference type="Proteomes" id="UP000886687">
    <property type="component" value="Unassembled WGS sequence"/>
</dbReference>
<evidence type="ECO:0000259" key="6">
    <source>
        <dbReference type="Pfam" id="PF00460"/>
    </source>
</evidence>
<evidence type="ECO:0000256" key="5">
    <source>
        <dbReference type="RuleBase" id="RU362116"/>
    </source>
</evidence>
<dbReference type="GO" id="GO:0071978">
    <property type="term" value="P:bacterial-type flagellum-dependent swarming motility"/>
    <property type="evidence" value="ECO:0007669"/>
    <property type="project" value="TreeGrafter"/>
</dbReference>
<feature type="domain" description="Flagellar basal body rod protein N-terminal" evidence="6">
    <location>
        <begin position="3"/>
        <end position="33"/>
    </location>
</feature>
<feature type="domain" description="Flagellar basal-body/hook protein C-terminal" evidence="7">
    <location>
        <begin position="378"/>
        <end position="423"/>
    </location>
</feature>
<evidence type="ECO:0000256" key="2">
    <source>
        <dbReference type="ARBA" id="ARBA00009677"/>
    </source>
</evidence>
<dbReference type="GO" id="GO:0005829">
    <property type="term" value="C:cytosol"/>
    <property type="evidence" value="ECO:0007669"/>
    <property type="project" value="TreeGrafter"/>
</dbReference>
<comment type="function">
    <text evidence="5">A flexible structure which links the flagellar filament to the drive apparatus in the basal body.</text>
</comment>
<protein>
    <recommendedName>
        <fullName evidence="3 5">Flagellar hook protein FlgE</fullName>
    </recommendedName>
</protein>
<name>A0A9E4K6Z0_9GAMM</name>
<dbReference type="Pfam" id="PF07559">
    <property type="entry name" value="FlgE_D2"/>
    <property type="match status" value="1"/>
</dbReference>
<evidence type="ECO:0000313" key="10">
    <source>
        <dbReference type="EMBL" id="MCG7939960.1"/>
    </source>
</evidence>
<dbReference type="InterPro" id="IPR020013">
    <property type="entry name" value="Flagellar_FlgE/F/G"/>
</dbReference>
<dbReference type="InterPro" id="IPR010930">
    <property type="entry name" value="Flg_bb/hook_C_dom"/>
</dbReference>
<dbReference type="Pfam" id="PF06429">
    <property type="entry name" value="Flg_bbr_C"/>
    <property type="match status" value="1"/>
</dbReference>
<dbReference type="Gene3D" id="2.60.98.20">
    <property type="entry name" value="Flagellar hook protein FlgE"/>
    <property type="match status" value="1"/>
</dbReference>
<sequence length="424" mass="44242">MAFRIALSGLDAASTDLEVTGHNIANASTVGFKQSRAEFADIYANSISDVSSSVPGRGVRVTRVAQQFSQGSTEFTSNNLDMAINGEGFFVMEDSAGDRSYSRAGAFSVDRDGNVVDQAGSRLQIFPRIGTTGSLFNTGSTVDLNLPVVSGTPQTTSSIDATLNLSASEQPPAVALDPTAATFTFPPDPLSYNHSTATTIYDSLGTAHTATMFYVKVADNQWNAFSFVDGNNVTVGGNTFADIQFTNSGALAVSTGDVDALGNVVIDDFNPGGGAADISGMTFNYSATSQFGSGFAVNELSQDGFTSGRLSGVDVDDSGIVFARFTNGQSEPLGKIALARFSNTQGLRQIGDTNWAESFASGDVQIGEAGTSSYGLIQSGALENSNVDLAKQLVNLITAQRNFQANAQVITTADAVTQTVINIR</sequence>
<evidence type="ECO:0000259" key="7">
    <source>
        <dbReference type="Pfam" id="PF06429"/>
    </source>
</evidence>
<feature type="domain" description="Flagellar hook protein FlgE D2" evidence="8">
    <location>
        <begin position="176"/>
        <end position="305"/>
    </location>
</feature>
<evidence type="ECO:0000256" key="4">
    <source>
        <dbReference type="ARBA" id="ARBA00023143"/>
    </source>
</evidence>
<dbReference type="GO" id="GO:0009425">
    <property type="term" value="C:bacterial-type flagellum basal body"/>
    <property type="evidence" value="ECO:0007669"/>
    <property type="project" value="UniProtKB-SubCell"/>
</dbReference>
<dbReference type="InterPro" id="IPR011491">
    <property type="entry name" value="FlgE_D2"/>
</dbReference>
<dbReference type="Pfam" id="PF00460">
    <property type="entry name" value="Flg_bb_rod"/>
    <property type="match status" value="1"/>
</dbReference>
<dbReference type="Pfam" id="PF22692">
    <property type="entry name" value="LlgE_F_G_D1"/>
    <property type="match status" value="1"/>
</dbReference>
<evidence type="ECO:0000313" key="11">
    <source>
        <dbReference type="Proteomes" id="UP000886687"/>
    </source>
</evidence>
<dbReference type="InterPro" id="IPR037925">
    <property type="entry name" value="FlgE/F/G-like"/>
</dbReference>
<dbReference type="InterPro" id="IPR053967">
    <property type="entry name" value="LlgE_F_G-like_D1"/>
</dbReference>
<dbReference type="InterPro" id="IPR001444">
    <property type="entry name" value="Flag_bb_rod_N"/>
</dbReference>
<proteinExistence type="inferred from homology"/>
<keyword evidence="10" id="KW-0969">Cilium</keyword>
<dbReference type="GO" id="GO:0009424">
    <property type="term" value="C:bacterial-type flagellum hook"/>
    <property type="evidence" value="ECO:0007669"/>
    <property type="project" value="TreeGrafter"/>
</dbReference>
<organism evidence="10 11">
    <name type="scientific">Candidatus Thiodiazotropha lotti</name>
    <dbReference type="NCBI Taxonomy" id="2792787"/>
    <lineage>
        <taxon>Bacteria</taxon>
        <taxon>Pseudomonadati</taxon>
        <taxon>Pseudomonadota</taxon>
        <taxon>Gammaproteobacteria</taxon>
        <taxon>Chromatiales</taxon>
        <taxon>Sedimenticolaceae</taxon>
        <taxon>Candidatus Thiodiazotropha</taxon>
    </lineage>
</organism>
<dbReference type="InterPro" id="IPR037058">
    <property type="entry name" value="Falgellar_hook_FlgE_sf"/>
</dbReference>
<keyword evidence="10" id="KW-0282">Flagellum</keyword>
<evidence type="ECO:0000256" key="1">
    <source>
        <dbReference type="ARBA" id="ARBA00004117"/>
    </source>
</evidence>
<comment type="similarity">
    <text evidence="2 5">Belongs to the flagella basal body rod proteins family.</text>
</comment>
<keyword evidence="4 5" id="KW-0975">Bacterial flagellum</keyword>